<feature type="transmembrane region" description="Helical" evidence="14">
    <location>
        <begin position="40"/>
        <end position="61"/>
    </location>
</feature>
<evidence type="ECO:0000256" key="12">
    <source>
        <dbReference type="ARBA" id="ARBA00023012"/>
    </source>
</evidence>
<dbReference type="Pfam" id="PF07694">
    <property type="entry name" value="5TM-5TMR_LYT"/>
    <property type="match status" value="1"/>
</dbReference>
<evidence type="ECO:0000256" key="13">
    <source>
        <dbReference type="ARBA" id="ARBA00023136"/>
    </source>
</evidence>
<dbReference type="CDD" id="cd00082">
    <property type="entry name" value="HisKA"/>
    <property type="match status" value="1"/>
</dbReference>
<keyword evidence="11 14" id="KW-1133">Transmembrane helix</keyword>
<comment type="caution">
    <text evidence="16">The sequence shown here is derived from an EMBL/GenBank/DDBJ whole genome shotgun (WGS) entry which is preliminary data.</text>
</comment>
<dbReference type="SUPFAM" id="SSF47384">
    <property type="entry name" value="Homodimeric domain of signal transducing histidine kinase"/>
    <property type="match status" value="1"/>
</dbReference>
<dbReference type="Pfam" id="PF02518">
    <property type="entry name" value="HATPase_c"/>
    <property type="match status" value="1"/>
</dbReference>
<dbReference type="EMBL" id="JXRP01000006">
    <property type="protein sequence ID" value="KIL51966.1"/>
    <property type="molecule type" value="Genomic_DNA"/>
</dbReference>
<evidence type="ECO:0000256" key="3">
    <source>
        <dbReference type="ARBA" id="ARBA00012438"/>
    </source>
</evidence>
<name>A0A0C2W5W4_9BACL</name>
<evidence type="ECO:0000256" key="5">
    <source>
        <dbReference type="ARBA" id="ARBA00022553"/>
    </source>
</evidence>
<keyword evidence="6 16" id="KW-0808">Transferase</keyword>
<accession>A0A0C2W5W4</accession>
<gene>
    <name evidence="16" type="ORF">KP78_03360</name>
</gene>
<dbReference type="SMART" id="SM00388">
    <property type="entry name" value="HisKA"/>
    <property type="match status" value="1"/>
</dbReference>
<dbReference type="InterPro" id="IPR036097">
    <property type="entry name" value="HisK_dim/P_sf"/>
</dbReference>
<feature type="transmembrane region" description="Helical" evidence="14">
    <location>
        <begin position="9"/>
        <end position="28"/>
    </location>
</feature>
<protein>
    <recommendedName>
        <fullName evidence="3">histidine kinase</fullName>
        <ecNumber evidence="3">2.7.13.3</ecNumber>
    </recommendedName>
</protein>
<evidence type="ECO:0000256" key="6">
    <source>
        <dbReference type="ARBA" id="ARBA00022679"/>
    </source>
</evidence>
<dbReference type="RefSeq" id="WP_041085724.1">
    <property type="nucleotide sequence ID" value="NZ_JXRP01000006.1"/>
</dbReference>
<dbReference type="GO" id="GO:0005886">
    <property type="term" value="C:plasma membrane"/>
    <property type="evidence" value="ECO:0007669"/>
    <property type="project" value="UniProtKB-SubCell"/>
</dbReference>
<feature type="transmembrane region" description="Helical" evidence="14">
    <location>
        <begin position="73"/>
        <end position="98"/>
    </location>
</feature>
<evidence type="ECO:0000256" key="1">
    <source>
        <dbReference type="ARBA" id="ARBA00000085"/>
    </source>
</evidence>
<dbReference type="InterPro" id="IPR005467">
    <property type="entry name" value="His_kinase_dom"/>
</dbReference>
<dbReference type="Gene3D" id="3.30.565.10">
    <property type="entry name" value="Histidine kinase-like ATPase, C-terminal domain"/>
    <property type="match status" value="1"/>
</dbReference>
<keyword evidence="8" id="KW-0547">Nucleotide-binding</keyword>
<keyword evidence="17" id="KW-1185">Reference proteome</keyword>
<dbReference type="SUPFAM" id="SSF55874">
    <property type="entry name" value="ATPase domain of HSP90 chaperone/DNA topoisomerase II/histidine kinase"/>
    <property type="match status" value="1"/>
</dbReference>
<dbReference type="Gene3D" id="1.10.287.130">
    <property type="match status" value="1"/>
</dbReference>
<dbReference type="InterPro" id="IPR003594">
    <property type="entry name" value="HATPase_dom"/>
</dbReference>
<keyword evidence="10" id="KW-0067">ATP-binding</keyword>
<evidence type="ECO:0000256" key="4">
    <source>
        <dbReference type="ARBA" id="ARBA00022475"/>
    </source>
</evidence>
<dbReference type="EC" id="2.7.13.3" evidence="3"/>
<evidence type="ECO:0000256" key="14">
    <source>
        <dbReference type="SAM" id="Phobius"/>
    </source>
</evidence>
<evidence type="ECO:0000256" key="9">
    <source>
        <dbReference type="ARBA" id="ARBA00022777"/>
    </source>
</evidence>
<evidence type="ECO:0000259" key="15">
    <source>
        <dbReference type="PROSITE" id="PS50109"/>
    </source>
</evidence>
<comment type="subcellular location">
    <subcellularLocation>
        <location evidence="2">Cell membrane</location>
        <topology evidence="2">Multi-pass membrane protein</topology>
    </subcellularLocation>
</comment>
<evidence type="ECO:0000256" key="10">
    <source>
        <dbReference type="ARBA" id="ARBA00022840"/>
    </source>
</evidence>
<dbReference type="GO" id="GO:0071555">
    <property type="term" value="P:cell wall organization"/>
    <property type="evidence" value="ECO:0007669"/>
    <property type="project" value="InterPro"/>
</dbReference>
<dbReference type="PANTHER" id="PTHR43065:SF46">
    <property type="entry name" value="C4-DICARBOXYLATE TRANSPORT SENSOR PROTEIN DCTB"/>
    <property type="match status" value="1"/>
</dbReference>
<dbReference type="Proteomes" id="UP000031938">
    <property type="component" value="Unassembled WGS sequence"/>
</dbReference>
<sequence>MDLITKDLLINFLLILLPLFLLQTFYQLKYSFRSKEIKKWMFAVIPILSLILCMQFPVALGENFVWDLRRIPFILGALYGGYRLGLFLLALMFITRFLMGGDGFYVSIVSYSLIMILIFFVSKYYLKMALKYKLLVSCLIIFLSLMISLFLSEAIFSLNMGTSLWIQFIVINLTGMLIITILWEVIRTNFQVLQELIKAEKMDIVSHLAASISHEVRNPLTVSKGFMQMSVDEEISAETRRIYVDFAVQEMDRASEIIDDYLTFAKPSIEQNDKMSVCEELQHAVNVIKPLANMNEVEISLPVIKQEKYFVSGERKKFQQCLINILKNGIESMPEGGSLQIGLSSNHQEITLTIRDEGKGMTQEQMNRLGEPYFTTKEKGTGLGMMVSYSIISGMNGQITVDSEVGKGTCFTIKLPPLKEMIPSETILT</sequence>
<feature type="transmembrane region" description="Helical" evidence="14">
    <location>
        <begin position="164"/>
        <end position="186"/>
    </location>
</feature>
<keyword evidence="12" id="KW-0902">Two-component regulatory system</keyword>
<dbReference type="GO" id="GO:0000155">
    <property type="term" value="F:phosphorelay sensor kinase activity"/>
    <property type="evidence" value="ECO:0007669"/>
    <property type="project" value="InterPro"/>
</dbReference>
<dbReference type="GO" id="GO:0005524">
    <property type="term" value="F:ATP binding"/>
    <property type="evidence" value="ECO:0007669"/>
    <property type="project" value="UniProtKB-KW"/>
</dbReference>
<dbReference type="STRING" id="889306.KP78_03360"/>
<evidence type="ECO:0000256" key="11">
    <source>
        <dbReference type="ARBA" id="ARBA00022989"/>
    </source>
</evidence>
<evidence type="ECO:0000256" key="8">
    <source>
        <dbReference type="ARBA" id="ARBA00022741"/>
    </source>
</evidence>
<evidence type="ECO:0000256" key="2">
    <source>
        <dbReference type="ARBA" id="ARBA00004651"/>
    </source>
</evidence>
<keyword evidence="13 14" id="KW-0472">Membrane</keyword>
<feature type="transmembrane region" description="Helical" evidence="14">
    <location>
        <begin position="104"/>
        <end position="122"/>
    </location>
</feature>
<dbReference type="PANTHER" id="PTHR43065">
    <property type="entry name" value="SENSOR HISTIDINE KINASE"/>
    <property type="match status" value="1"/>
</dbReference>
<proteinExistence type="predicted"/>
<dbReference type="OrthoDB" id="9815750at2"/>
<keyword evidence="5" id="KW-0597">Phosphoprotein</keyword>
<dbReference type="PRINTS" id="PR00344">
    <property type="entry name" value="BCTRLSENSOR"/>
</dbReference>
<evidence type="ECO:0000313" key="16">
    <source>
        <dbReference type="EMBL" id="KIL51966.1"/>
    </source>
</evidence>
<dbReference type="SMART" id="SM00387">
    <property type="entry name" value="HATPase_c"/>
    <property type="match status" value="1"/>
</dbReference>
<feature type="transmembrane region" description="Helical" evidence="14">
    <location>
        <begin position="134"/>
        <end position="158"/>
    </location>
</feature>
<organism evidence="16 17">
    <name type="scientific">Jeotgalibacillus soli</name>
    <dbReference type="NCBI Taxonomy" id="889306"/>
    <lineage>
        <taxon>Bacteria</taxon>
        <taxon>Bacillati</taxon>
        <taxon>Bacillota</taxon>
        <taxon>Bacilli</taxon>
        <taxon>Bacillales</taxon>
        <taxon>Caryophanaceae</taxon>
        <taxon>Jeotgalibacillus</taxon>
    </lineage>
</organism>
<evidence type="ECO:0000313" key="17">
    <source>
        <dbReference type="Proteomes" id="UP000031938"/>
    </source>
</evidence>
<dbReference type="Pfam" id="PF00512">
    <property type="entry name" value="HisKA"/>
    <property type="match status" value="1"/>
</dbReference>
<comment type="catalytic activity">
    <reaction evidence="1">
        <text>ATP + protein L-histidine = ADP + protein N-phospho-L-histidine.</text>
        <dbReference type="EC" id="2.7.13.3"/>
    </reaction>
</comment>
<dbReference type="PROSITE" id="PS50109">
    <property type="entry name" value="HIS_KIN"/>
    <property type="match status" value="1"/>
</dbReference>
<evidence type="ECO:0000256" key="7">
    <source>
        <dbReference type="ARBA" id="ARBA00022692"/>
    </source>
</evidence>
<keyword evidence="9 16" id="KW-0418">Kinase</keyword>
<dbReference type="InterPro" id="IPR003661">
    <property type="entry name" value="HisK_dim/P_dom"/>
</dbReference>
<dbReference type="AlphaFoldDB" id="A0A0C2W5W4"/>
<reference evidence="16 17" key="1">
    <citation type="submission" date="2015-01" db="EMBL/GenBank/DDBJ databases">
        <title>Genome sequencing of Jeotgalibacillus soli.</title>
        <authorList>
            <person name="Goh K.M."/>
            <person name="Chan K.-G."/>
            <person name="Yaakop A.S."/>
            <person name="Ee R."/>
            <person name="Gan H.M."/>
            <person name="Chan C.S."/>
        </authorList>
    </citation>
    <scope>NUCLEOTIDE SEQUENCE [LARGE SCALE GENOMIC DNA]</scope>
    <source>
        <strain evidence="16 17">P9</strain>
    </source>
</reference>
<dbReference type="PATRIC" id="fig|889306.3.peg.339"/>
<keyword evidence="4" id="KW-1003">Cell membrane</keyword>
<dbReference type="InterPro" id="IPR036890">
    <property type="entry name" value="HATPase_C_sf"/>
</dbReference>
<feature type="domain" description="Histidine kinase" evidence="15">
    <location>
        <begin position="211"/>
        <end position="419"/>
    </location>
</feature>
<dbReference type="InterPro" id="IPR011620">
    <property type="entry name" value="Sig_transdc_His_kinase_LytS_TM"/>
</dbReference>
<keyword evidence="7 14" id="KW-0812">Transmembrane</keyword>
<dbReference type="InterPro" id="IPR004358">
    <property type="entry name" value="Sig_transdc_His_kin-like_C"/>
</dbReference>